<dbReference type="Gene3D" id="3.90.1200.10">
    <property type="match status" value="1"/>
</dbReference>
<organism evidence="1 2">
    <name type="scientific">Ophiocordyceps australis</name>
    <dbReference type="NCBI Taxonomy" id="1399860"/>
    <lineage>
        <taxon>Eukaryota</taxon>
        <taxon>Fungi</taxon>
        <taxon>Dikarya</taxon>
        <taxon>Ascomycota</taxon>
        <taxon>Pezizomycotina</taxon>
        <taxon>Sordariomycetes</taxon>
        <taxon>Hypocreomycetidae</taxon>
        <taxon>Hypocreales</taxon>
        <taxon>Ophiocordycipitaceae</taxon>
        <taxon>Ophiocordyceps</taxon>
    </lineage>
</organism>
<keyword evidence="2" id="KW-1185">Reference proteome</keyword>
<evidence type="ECO:0008006" key="3">
    <source>
        <dbReference type="Google" id="ProtNLM"/>
    </source>
</evidence>
<dbReference type="PANTHER" id="PTHR23020:SF41">
    <property type="entry name" value="AMINOGLYCOSIDE PHOSPHOTRANSFERASE DOMAIN-CONTAINING PROTEIN"/>
    <property type="match status" value="1"/>
</dbReference>
<dbReference type="OrthoDB" id="411145at2759"/>
<comment type="caution">
    <text evidence="1">The sequence shown here is derived from an EMBL/GenBank/DDBJ whole genome shotgun (WGS) entry which is preliminary data.</text>
</comment>
<reference evidence="1 2" key="1">
    <citation type="submission" date="2017-06" db="EMBL/GenBank/DDBJ databases">
        <title>Ant-infecting Ophiocordyceps genomes reveal a high diversity of potential behavioral manipulation genes and a possible major role for enterotoxins.</title>
        <authorList>
            <person name="De Bekker C."/>
            <person name="Evans H.C."/>
            <person name="Brachmann A."/>
            <person name="Hughes D.P."/>
        </authorList>
    </citation>
    <scope>NUCLEOTIDE SEQUENCE [LARGE SCALE GENOMIC DNA]</scope>
    <source>
        <strain evidence="1 2">Map64</strain>
    </source>
</reference>
<dbReference type="PANTHER" id="PTHR23020">
    <property type="entry name" value="UNCHARACTERIZED NUCLEAR HORMONE RECEPTOR-RELATED"/>
    <property type="match status" value="1"/>
</dbReference>
<name>A0A2C5XY63_9HYPO</name>
<dbReference type="InterPro" id="IPR011009">
    <property type="entry name" value="Kinase-like_dom_sf"/>
</dbReference>
<dbReference type="InterPro" id="IPR004119">
    <property type="entry name" value="EcKL"/>
</dbReference>
<proteinExistence type="predicted"/>
<dbReference type="InterPro" id="IPR052961">
    <property type="entry name" value="Oxido-Kinase-like_Enzymes"/>
</dbReference>
<evidence type="ECO:0000313" key="1">
    <source>
        <dbReference type="EMBL" id="PHH59561.1"/>
    </source>
</evidence>
<accession>A0A2C5XY63</accession>
<sequence length="385" mass="43517">MTRPEHAAHNLLAQVHLDLVSCNELQSLWADYGHICAIEARDAADKRVRLILKLISPPGASQQEGHLRKMLSYQVEQYFYTHMAPCLPQDVPVATCLASTQHQHETAMLLTDLRPRFPLAAGKRELLSPRQVDAVVHWLALFHASSAAFLVSANRHAFLLPPLQEAERKSPTRGLWLNGGYTYLATRRSEYASLAADEQSEWSAAFCSHFDAGSEASVAELAAAFLTPCGRPFESLIHGDVKSENLFSTTDGDSVALFDFQYVGLGLGVCDLAKFFTCSVPPKLLHVPPTTMFNELPMSQGEETLLKDYLDTFVGRRRPPIDYDWNVFVRHWETALVDWCRFQASWGFWGNSDWLQARVRFILKDHGWRDWLRQQAQQGYNKGQV</sequence>
<dbReference type="Pfam" id="PF02958">
    <property type="entry name" value="EcKL"/>
    <property type="match status" value="1"/>
</dbReference>
<evidence type="ECO:0000313" key="2">
    <source>
        <dbReference type="Proteomes" id="UP000226192"/>
    </source>
</evidence>
<dbReference type="EMBL" id="NJET01000197">
    <property type="protein sequence ID" value="PHH59561.1"/>
    <property type="molecule type" value="Genomic_DNA"/>
</dbReference>
<gene>
    <name evidence="1" type="ORF">CDD81_2868</name>
</gene>
<protein>
    <recommendedName>
        <fullName evidence="3">Aminoglycoside phosphotransferase domain-containing protein</fullName>
    </recommendedName>
</protein>
<dbReference type="AlphaFoldDB" id="A0A2C5XY63"/>
<dbReference type="Proteomes" id="UP000226192">
    <property type="component" value="Unassembled WGS sequence"/>
</dbReference>
<dbReference type="SUPFAM" id="SSF56112">
    <property type="entry name" value="Protein kinase-like (PK-like)"/>
    <property type="match status" value="1"/>
</dbReference>